<dbReference type="GO" id="GO:0006313">
    <property type="term" value="P:DNA transposition"/>
    <property type="evidence" value="ECO:0007669"/>
    <property type="project" value="InterPro"/>
</dbReference>
<dbReference type="PANTHER" id="PTHR34614">
    <property type="match status" value="1"/>
</dbReference>
<dbReference type="NCBIfam" id="NF033559">
    <property type="entry name" value="transpos_IS1634"/>
    <property type="match status" value="1"/>
</dbReference>
<feature type="non-terminal residue" evidence="2">
    <location>
        <position position="280"/>
    </location>
</feature>
<dbReference type="Proteomes" id="UP000013047">
    <property type="component" value="Unassembled WGS sequence"/>
</dbReference>
<gene>
    <name evidence="2" type="ORF">C667_23884</name>
</gene>
<dbReference type="Pfam" id="PF01609">
    <property type="entry name" value="DDE_Tnp_1"/>
    <property type="match status" value="1"/>
</dbReference>
<protein>
    <submittedName>
        <fullName evidence="2">IS4 family transposase</fullName>
    </submittedName>
</protein>
<evidence type="ECO:0000313" key="3">
    <source>
        <dbReference type="Proteomes" id="UP000013047"/>
    </source>
</evidence>
<organism evidence="2 3">
    <name type="scientific">Thauera phenylacetica B4P</name>
    <dbReference type="NCBI Taxonomy" id="1234382"/>
    <lineage>
        <taxon>Bacteria</taxon>
        <taxon>Pseudomonadati</taxon>
        <taxon>Pseudomonadota</taxon>
        <taxon>Betaproteobacteria</taxon>
        <taxon>Rhodocyclales</taxon>
        <taxon>Zoogloeaceae</taxon>
        <taxon>Thauera</taxon>
    </lineage>
</organism>
<evidence type="ECO:0000313" key="2">
    <source>
        <dbReference type="EMBL" id="ENO86629.1"/>
    </source>
</evidence>
<dbReference type="InterPro" id="IPR002559">
    <property type="entry name" value="Transposase_11"/>
</dbReference>
<dbReference type="PANTHER" id="PTHR34614:SF2">
    <property type="entry name" value="TRANSPOSASE IS4-LIKE DOMAIN-CONTAINING PROTEIN"/>
    <property type="match status" value="1"/>
</dbReference>
<dbReference type="EMBL" id="AMXF01000528">
    <property type="protein sequence ID" value="ENO86629.1"/>
    <property type="molecule type" value="Genomic_DNA"/>
</dbReference>
<reference evidence="2 3" key="1">
    <citation type="submission" date="2012-09" db="EMBL/GenBank/DDBJ databases">
        <title>Draft Genome Sequences of 6 Strains from Genus Thauera.</title>
        <authorList>
            <person name="Liu B."/>
            <person name="Shapleigh J.P."/>
            <person name="Frostegard A.H."/>
        </authorList>
    </citation>
    <scope>NUCLEOTIDE SEQUENCE [LARGE SCALE GENOMIC DNA]</scope>
    <source>
        <strain evidence="2 3">B4P</strain>
    </source>
</reference>
<dbReference type="RefSeq" id="WP_004390995.1">
    <property type="nucleotide sequence ID" value="NZ_AMXF01000528.1"/>
</dbReference>
<feature type="domain" description="Transposase IS4-like" evidence="1">
    <location>
        <begin position="22"/>
        <end position="267"/>
    </location>
</feature>
<dbReference type="OrthoDB" id="8547152at2"/>
<keyword evidence="3" id="KW-1185">Reference proteome</keyword>
<feature type="non-terminal residue" evidence="2">
    <location>
        <position position="1"/>
    </location>
</feature>
<accession>N6Z398</accession>
<sequence>GDVRQYGMAKEGLIARQFMLGVVQTAEGLPIYHEVFDGNTAETRTLLPTLSKVLERFPSVQRLVLVADRGLLSLDNLEALKAVRLASGKPLEFIVAVPGRRYNEFIDLLEPFHEQQCATATQEVISEQAWNDLRLVVAHDPVTAATKTQQRNERIDALIRQADQWSGKLTEQDEGVKHRGRKLSDSGAKARLYHAVSEAHLSRIIKVDLGEELFSYHIDEKAKRLAEMMDGKLLLVTNAEGLSAQSVIQRYKSLADIERGFKVLKSEIEIGPVYHRLPER</sequence>
<dbReference type="AlphaFoldDB" id="N6Z398"/>
<comment type="caution">
    <text evidence="2">The sequence shown here is derived from an EMBL/GenBank/DDBJ whole genome shotgun (WGS) entry which is preliminary data.</text>
</comment>
<dbReference type="GO" id="GO:0003677">
    <property type="term" value="F:DNA binding"/>
    <property type="evidence" value="ECO:0007669"/>
    <property type="project" value="InterPro"/>
</dbReference>
<name>N6Z398_9RHOO</name>
<evidence type="ECO:0000259" key="1">
    <source>
        <dbReference type="Pfam" id="PF01609"/>
    </source>
</evidence>
<dbReference type="GO" id="GO:0004803">
    <property type="term" value="F:transposase activity"/>
    <property type="evidence" value="ECO:0007669"/>
    <property type="project" value="InterPro"/>
</dbReference>
<proteinExistence type="predicted"/>
<dbReference type="InterPro" id="IPR047654">
    <property type="entry name" value="IS1634_transpos"/>
</dbReference>